<organism evidence="1 2">
    <name type="scientific">Marchantia polymorpha subsp. ruderalis</name>
    <dbReference type="NCBI Taxonomy" id="1480154"/>
    <lineage>
        <taxon>Eukaryota</taxon>
        <taxon>Viridiplantae</taxon>
        <taxon>Streptophyta</taxon>
        <taxon>Embryophyta</taxon>
        <taxon>Marchantiophyta</taxon>
        <taxon>Marchantiopsida</taxon>
        <taxon>Marchantiidae</taxon>
        <taxon>Marchantiales</taxon>
        <taxon>Marchantiaceae</taxon>
        <taxon>Marchantia</taxon>
    </lineage>
</organism>
<gene>
    <name evidence="1" type="ORF">AXG93_3253s1130</name>
</gene>
<dbReference type="AlphaFoldDB" id="A0A176WPM2"/>
<dbReference type="Proteomes" id="UP000077202">
    <property type="component" value="Unassembled WGS sequence"/>
</dbReference>
<keyword evidence="2" id="KW-1185">Reference proteome</keyword>
<dbReference type="PANTHER" id="PTHR37067:SF3">
    <property type="entry name" value="PX DOMAIN-CONTAINING PROTEIN"/>
    <property type="match status" value="1"/>
</dbReference>
<sequence>MRGAYLEGGRFATVLDICDHMTTFEAGWKLVGQRFEALRDWAETKAVIGVSSLLCITFGMESGDVGDIAVNGKQRQSHFGNAAEKATILVEVAIVDVIIADMFFNSKDHGGITQQRALSLFKKPSGEIAPGKAVYEVVLKNKLQFDLVADHLASGLSFRQVVSVMHHTKARIGIRRLGCLSDTDVSNCARVLVACNLQVLRNLLALESNWAISLAVDASTHLEHSYFDRKLSKIWTVQLS</sequence>
<name>A0A176WPM2_MARPO</name>
<dbReference type="PANTHER" id="PTHR37067">
    <property type="entry name" value="PX DOMAIN-CONTAINING PROTEIN"/>
    <property type="match status" value="1"/>
</dbReference>
<proteinExistence type="predicted"/>
<protein>
    <submittedName>
        <fullName evidence="1">Uncharacterized protein</fullName>
    </submittedName>
</protein>
<accession>A0A176WPM2</accession>
<evidence type="ECO:0000313" key="1">
    <source>
        <dbReference type="EMBL" id="OAE35047.1"/>
    </source>
</evidence>
<comment type="caution">
    <text evidence="1">The sequence shown here is derived from an EMBL/GenBank/DDBJ whole genome shotgun (WGS) entry which is preliminary data.</text>
</comment>
<dbReference type="EMBL" id="LVLJ01000283">
    <property type="protein sequence ID" value="OAE35047.1"/>
    <property type="molecule type" value="Genomic_DNA"/>
</dbReference>
<reference evidence="1" key="1">
    <citation type="submission" date="2016-03" db="EMBL/GenBank/DDBJ databases">
        <title>Mechanisms controlling the formation of the plant cell surface in tip-growing cells are functionally conserved among land plants.</title>
        <authorList>
            <person name="Honkanen S."/>
            <person name="Jones V.A."/>
            <person name="Morieri G."/>
            <person name="Champion C."/>
            <person name="Hetherington A.J."/>
            <person name="Kelly S."/>
            <person name="Saint-Marcoux D."/>
            <person name="Proust H."/>
            <person name="Prescott H."/>
            <person name="Dolan L."/>
        </authorList>
    </citation>
    <scope>NUCLEOTIDE SEQUENCE [LARGE SCALE GENOMIC DNA]</scope>
    <source>
        <tissue evidence="1">Whole gametophyte</tissue>
    </source>
</reference>
<evidence type="ECO:0000313" key="2">
    <source>
        <dbReference type="Proteomes" id="UP000077202"/>
    </source>
</evidence>